<dbReference type="InParanoid" id="B9SPA0"/>
<dbReference type="EMBL" id="EQ974064">
    <property type="protein sequence ID" value="EEF34571.1"/>
    <property type="molecule type" value="Genomic_DNA"/>
</dbReference>
<evidence type="ECO:0000313" key="1">
    <source>
        <dbReference type="EMBL" id="EEF34571.1"/>
    </source>
</evidence>
<proteinExistence type="predicted"/>
<reference evidence="2" key="1">
    <citation type="journal article" date="2010" name="Nat. Biotechnol.">
        <title>Draft genome sequence of the oilseed species Ricinus communis.</title>
        <authorList>
            <person name="Chan A.P."/>
            <person name="Crabtree J."/>
            <person name="Zhao Q."/>
            <person name="Lorenzi H."/>
            <person name="Orvis J."/>
            <person name="Puiu D."/>
            <person name="Melake-Berhan A."/>
            <person name="Jones K.M."/>
            <person name="Redman J."/>
            <person name="Chen G."/>
            <person name="Cahoon E.B."/>
            <person name="Gedil M."/>
            <person name="Stanke M."/>
            <person name="Haas B.J."/>
            <person name="Wortman J.R."/>
            <person name="Fraser-Liggett C.M."/>
            <person name="Ravel J."/>
            <person name="Rabinowicz P.D."/>
        </authorList>
    </citation>
    <scope>NUCLEOTIDE SEQUENCE [LARGE SCALE GENOMIC DNA]</scope>
    <source>
        <strain evidence="2">cv. Hale</strain>
    </source>
</reference>
<name>B9SPA0_RICCO</name>
<dbReference type="AlphaFoldDB" id="B9SPA0"/>
<gene>
    <name evidence="1" type="ORF">RCOM_0589290</name>
</gene>
<accession>B9SPA0</accession>
<evidence type="ECO:0000313" key="2">
    <source>
        <dbReference type="Proteomes" id="UP000008311"/>
    </source>
</evidence>
<keyword evidence="2" id="KW-1185">Reference proteome</keyword>
<dbReference type="Proteomes" id="UP000008311">
    <property type="component" value="Unassembled WGS sequence"/>
</dbReference>
<organism evidence="1 2">
    <name type="scientific">Ricinus communis</name>
    <name type="common">Castor bean</name>
    <dbReference type="NCBI Taxonomy" id="3988"/>
    <lineage>
        <taxon>Eukaryota</taxon>
        <taxon>Viridiplantae</taxon>
        <taxon>Streptophyta</taxon>
        <taxon>Embryophyta</taxon>
        <taxon>Tracheophyta</taxon>
        <taxon>Spermatophyta</taxon>
        <taxon>Magnoliopsida</taxon>
        <taxon>eudicotyledons</taxon>
        <taxon>Gunneridae</taxon>
        <taxon>Pentapetalae</taxon>
        <taxon>rosids</taxon>
        <taxon>fabids</taxon>
        <taxon>Malpighiales</taxon>
        <taxon>Euphorbiaceae</taxon>
        <taxon>Acalyphoideae</taxon>
        <taxon>Acalypheae</taxon>
        <taxon>Ricinus</taxon>
    </lineage>
</organism>
<sequence length="107" mass="12274">MAPQDVQSRETLIPPTKNVIVEEESEILPLVQNSYANPMIDVFKMQVEATRKYMEEAHNKLIENQKKVANDLMQQFSNVMANIAEKSLSTFLNRVLGQEARISCHRL</sequence>
<protein>
    <submittedName>
        <fullName evidence="1">Uncharacterized protein</fullName>
    </submittedName>
</protein>